<comment type="pathway">
    <text evidence="3">Phospholipid metabolism; phosphatidylethanolamine biosynthesis; phosphatidylethanolamine from ethanolamine: step 1/3.</text>
</comment>
<sequence length="413" mass="47800">MSQERIISDISNSERKINHIVMETEIHVPVGSPTIRKFPIHVDEHNVKDGAMKLIKELRPTWDINQVKTKLFTEGTTNKLVGCYTDESPEDVVLVRVYGNKTELIVDRDNELKSFQVLHANGCAPHLYCTFSNGICYEFVQGDALGTQDVRDPMLLKLIATEMARIHAIHAHNGCIPKPNLWIKMRKYFSLVATEFTDQASNSRKHFRPFRSLAERAELLMIRALSVSPCTCKAIIIREEVPSKEVLEEEMTWMKEHLSQLGSPVVLCHNDLLCKNIVHNVKEGYVRFIDYEYSSYNYQAFDIGNHFNEFAGMSELDYALYPSRELQLDWLHTYLKAYKHFTKKGEDVSQSELETLYVQVNKFSLASHFFWGFWALIQAKYSSIDFDFLGYAVLRFNQYFKTKPDVMALKIPE</sequence>
<accession>A0AAE0Q4C6</accession>
<dbReference type="Pfam" id="PF01633">
    <property type="entry name" value="Choline_kinase"/>
    <property type="match status" value="1"/>
</dbReference>
<keyword evidence="7" id="KW-1185">Reference proteome</keyword>
<dbReference type="GO" id="GO:0006646">
    <property type="term" value="P:phosphatidylethanolamine biosynthetic process"/>
    <property type="evidence" value="ECO:0007669"/>
    <property type="project" value="TreeGrafter"/>
</dbReference>
<evidence type="ECO:0000256" key="1">
    <source>
        <dbReference type="ARBA" id="ARBA00023209"/>
    </source>
</evidence>
<dbReference type="GO" id="GO:0004305">
    <property type="term" value="F:ethanolamine kinase activity"/>
    <property type="evidence" value="ECO:0007669"/>
    <property type="project" value="UniProtKB-EC"/>
</dbReference>
<evidence type="ECO:0000313" key="7">
    <source>
        <dbReference type="Proteomes" id="UP001274896"/>
    </source>
</evidence>
<evidence type="ECO:0000313" key="6">
    <source>
        <dbReference type="EMBL" id="KAK3512828.1"/>
    </source>
</evidence>
<keyword evidence="1" id="KW-0443">Lipid metabolism</keyword>
<dbReference type="PANTHER" id="PTHR22603">
    <property type="entry name" value="CHOLINE/ETHANOALAMINE KINASE"/>
    <property type="match status" value="1"/>
</dbReference>
<dbReference type="EMBL" id="JAUCMX010000023">
    <property type="protein sequence ID" value="KAK3512828.1"/>
    <property type="molecule type" value="Genomic_DNA"/>
</dbReference>
<evidence type="ECO:0000256" key="5">
    <source>
        <dbReference type="ARBA" id="ARBA00038874"/>
    </source>
</evidence>
<gene>
    <name evidence="6" type="ORF">QTP70_026488</name>
</gene>
<name>A0AAE0Q4C6_9TELE</name>
<keyword evidence="1" id="KW-0594">Phospholipid biosynthesis</keyword>
<dbReference type="Gene3D" id="3.30.200.20">
    <property type="entry name" value="Phosphorylase Kinase, domain 1"/>
    <property type="match status" value="1"/>
</dbReference>
<dbReference type="CDD" id="cd05157">
    <property type="entry name" value="ETNK_euk"/>
    <property type="match status" value="1"/>
</dbReference>
<evidence type="ECO:0000256" key="3">
    <source>
        <dbReference type="ARBA" id="ARBA00037883"/>
    </source>
</evidence>
<dbReference type="AlphaFoldDB" id="A0AAE0Q4C6"/>
<evidence type="ECO:0000256" key="4">
    <source>
        <dbReference type="ARBA" id="ARBA00038211"/>
    </source>
</evidence>
<dbReference type="PANTHER" id="PTHR22603:SF94">
    <property type="entry name" value="ETHANOLAMINE KINASE 2"/>
    <property type="match status" value="1"/>
</dbReference>
<evidence type="ECO:0000256" key="2">
    <source>
        <dbReference type="ARBA" id="ARBA00023264"/>
    </source>
</evidence>
<reference evidence="6" key="1">
    <citation type="submission" date="2023-06" db="EMBL/GenBank/DDBJ databases">
        <title>Male Hemibagrus guttatus genome.</title>
        <authorList>
            <person name="Bian C."/>
        </authorList>
    </citation>
    <scope>NUCLEOTIDE SEQUENCE</scope>
    <source>
        <strain evidence="6">Male_cb2023</strain>
        <tissue evidence="6">Muscle</tissue>
    </source>
</reference>
<dbReference type="SUPFAM" id="SSF56112">
    <property type="entry name" value="Protein kinase-like (PK-like)"/>
    <property type="match status" value="1"/>
</dbReference>
<dbReference type="Proteomes" id="UP001274896">
    <property type="component" value="Unassembled WGS sequence"/>
</dbReference>
<comment type="caution">
    <text evidence="6">The sequence shown here is derived from an EMBL/GenBank/DDBJ whole genome shotgun (WGS) entry which is preliminary data.</text>
</comment>
<proteinExistence type="inferred from homology"/>
<dbReference type="Gene3D" id="3.90.1200.10">
    <property type="match status" value="1"/>
</dbReference>
<dbReference type="GO" id="GO:0005737">
    <property type="term" value="C:cytoplasm"/>
    <property type="evidence" value="ECO:0007669"/>
    <property type="project" value="TreeGrafter"/>
</dbReference>
<keyword evidence="1" id="KW-0444">Lipid biosynthesis</keyword>
<comment type="similarity">
    <text evidence="4">Belongs to the choline/ethanolamine kinase family.</text>
</comment>
<keyword evidence="2" id="KW-1208">Phospholipid metabolism</keyword>
<protein>
    <recommendedName>
        <fullName evidence="5">ethanolamine kinase</fullName>
        <ecNumber evidence="5">2.7.1.82</ecNumber>
    </recommendedName>
</protein>
<organism evidence="6 7">
    <name type="scientific">Hemibagrus guttatus</name>
    <dbReference type="NCBI Taxonomy" id="175788"/>
    <lineage>
        <taxon>Eukaryota</taxon>
        <taxon>Metazoa</taxon>
        <taxon>Chordata</taxon>
        <taxon>Craniata</taxon>
        <taxon>Vertebrata</taxon>
        <taxon>Euteleostomi</taxon>
        <taxon>Actinopterygii</taxon>
        <taxon>Neopterygii</taxon>
        <taxon>Teleostei</taxon>
        <taxon>Ostariophysi</taxon>
        <taxon>Siluriformes</taxon>
        <taxon>Bagridae</taxon>
        <taxon>Hemibagrus</taxon>
    </lineage>
</organism>
<dbReference type="InterPro" id="IPR011009">
    <property type="entry name" value="Kinase-like_dom_sf"/>
</dbReference>
<dbReference type="EC" id="2.7.1.82" evidence="5"/>